<name>A0A6I3T0X5_9BURK</name>
<reference evidence="4" key="4">
    <citation type="submission" date="2024-05" db="EMBL/GenBank/DDBJ databases">
        <authorList>
            <person name="Sun Q."/>
            <person name="Zhou Y."/>
        </authorList>
    </citation>
    <scope>NUCLEOTIDE SEQUENCE</scope>
    <source>
        <strain evidence="4">CGMCC 1.15931</strain>
    </source>
</reference>
<proteinExistence type="predicted"/>
<dbReference type="Pfam" id="PF21783">
    <property type="entry name" value="YNCE"/>
    <property type="match status" value="1"/>
</dbReference>
<feature type="domain" description="YNCE-like beta-propeller" evidence="3">
    <location>
        <begin position="9"/>
        <end position="326"/>
    </location>
</feature>
<gene>
    <name evidence="4" type="ORF">GCM10011572_50410</name>
    <name evidence="5" type="ORF">GM672_17275</name>
</gene>
<accession>A0A6I3T0X5</accession>
<sequence>MFCSFRRIAVSACLLAAAQAHASVAQSNAAQSNVVVVLNSRDATVQLLDQATYKSLQTIAVGKEPHHLMPTPDNKSLIVASSMGNELLFLDPKSGQVQRRIKDIVDPYQIGFTPDQKWFVATALRLDHVDLYRFNGKDFTLAKRLPLAKLPSHVAFDAKSTMAFVTQQGSDQVSAIDLATQTVKWTMPVGKLPAGIAMTPDDKYLLVGIMGSDYVEVIDWRTQKTVKRIKAGAGTHNFRAQGDSRYTYVSNRVANSINIIDQKTLENVGQINVPGGPDCMEITADGKTMWVTLRWIKKVAVIDLASRKVVKYIPVGRSPHGVYFANASARM</sequence>
<dbReference type="Proteomes" id="UP000622638">
    <property type="component" value="Unassembled WGS sequence"/>
</dbReference>
<dbReference type="Gene3D" id="2.130.10.10">
    <property type="entry name" value="YVTN repeat-like/Quinoprotein amine dehydrogenase"/>
    <property type="match status" value="2"/>
</dbReference>
<dbReference type="Proteomes" id="UP000430634">
    <property type="component" value="Unassembled WGS sequence"/>
</dbReference>
<dbReference type="AlphaFoldDB" id="A0A6I3T0X5"/>
<evidence type="ECO:0000313" key="7">
    <source>
        <dbReference type="Proteomes" id="UP000622638"/>
    </source>
</evidence>
<keyword evidence="7" id="KW-1185">Reference proteome</keyword>
<dbReference type="EMBL" id="WNKZ01000052">
    <property type="protein sequence ID" value="MTV54486.1"/>
    <property type="molecule type" value="Genomic_DNA"/>
</dbReference>
<feature type="signal peptide" evidence="2">
    <location>
        <begin position="1"/>
        <end position="22"/>
    </location>
</feature>
<reference evidence="4" key="1">
    <citation type="journal article" date="2014" name="Int. J. Syst. Evol. Microbiol.">
        <title>Complete genome of a new Firmicutes species belonging to the dominant human colonic microbiota ('Ruminococcus bicirculans') reveals two chromosomes and a selective capacity to utilize plant glucans.</title>
        <authorList>
            <consortium name="NISC Comparative Sequencing Program"/>
            <person name="Wegmann U."/>
            <person name="Louis P."/>
            <person name="Goesmann A."/>
            <person name="Henrissat B."/>
            <person name="Duncan S.H."/>
            <person name="Flint H.J."/>
        </authorList>
    </citation>
    <scope>NUCLEOTIDE SEQUENCE</scope>
    <source>
        <strain evidence="4">CGMCC 1.15931</strain>
    </source>
</reference>
<dbReference type="PANTHER" id="PTHR47197">
    <property type="entry name" value="PROTEIN NIRF"/>
    <property type="match status" value="1"/>
</dbReference>
<dbReference type="EMBL" id="BMKG01000034">
    <property type="protein sequence ID" value="GGC22825.1"/>
    <property type="molecule type" value="Genomic_DNA"/>
</dbReference>
<evidence type="ECO:0000259" key="3">
    <source>
        <dbReference type="Pfam" id="PF21783"/>
    </source>
</evidence>
<feature type="chain" id="PRO_5026016865" evidence="2">
    <location>
        <begin position="23"/>
        <end position="331"/>
    </location>
</feature>
<protein>
    <submittedName>
        <fullName evidence="5">Beta-propeller fold lactonase family protein</fullName>
    </submittedName>
</protein>
<evidence type="ECO:0000256" key="1">
    <source>
        <dbReference type="ARBA" id="ARBA00022729"/>
    </source>
</evidence>
<comment type="caution">
    <text evidence="5">The sequence shown here is derived from an EMBL/GenBank/DDBJ whole genome shotgun (WGS) entry which is preliminary data.</text>
</comment>
<evidence type="ECO:0000313" key="6">
    <source>
        <dbReference type="Proteomes" id="UP000430634"/>
    </source>
</evidence>
<reference evidence="5 6" key="3">
    <citation type="submission" date="2019-11" db="EMBL/GenBank/DDBJ databases">
        <title>Type strains purchased from KCTC, JCM and DSMZ.</title>
        <authorList>
            <person name="Lu H."/>
        </authorList>
    </citation>
    <scope>NUCLEOTIDE SEQUENCE [LARGE SCALE GENOMIC DNA]</scope>
    <source>
        <strain evidence="5 6">KCTC 52429</strain>
    </source>
</reference>
<keyword evidence="1 2" id="KW-0732">Signal</keyword>
<dbReference type="PANTHER" id="PTHR47197:SF3">
    <property type="entry name" value="DIHYDRO-HEME D1 DEHYDROGENASE"/>
    <property type="match status" value="1"/>
</dbReference>
<dbReference type="OrthoDB" id="8674919at2"/>
<organism evidence="5 6">
    <name type="scientific">Pseudoduganella buxea</name>
    <dbReference type="NCBI Taxonomy" id="1949069"/>
    <lineage>
        <taxon>Bacteria</taxon>
        <taxon>Pseudomonadati</taxon>
        <taxon>Pseudomonadota</taxon>
        <taxon>Betaproteobacteria</taxon>
        <taxon>Burkholderiales</taxon>
        <taxon>Oxalobacteraceae</taxon>
        <taxon>Telluria group</taxon>
        <taxon>Pseudoduganella</taxon>
    </lineage>
</organism>
<dbReference type="NCBIfam" id="TIGR02276">
    <property type="entry name" value="beta_rpt_yvtn"/>
    <property type="match status" value="1"/>
</dbReference>
<dbReference type="InterPro" id="IPR011045">
    <property type="entry name" value="N2O_reductase_N"/>
</dbReference>
<dbReference type="InterPro" id="IPR015943">
    <property type="entry name" value="WD40/YVTN_repeat-like_dom_sf"/>
</dbReference>
<evidence type="ECO:0000313" key="5">
    <source>
        <dbReference type="EMBL" id="MTV54486.1"/>
    </source>
</evidence>
<dbReference type="SUPFAM" id="SSF50974">
    <property type="entry name" value="Nitrous oxide reductase, N-terminal domain"/>
    <property type="match status" value="1"/>
</dbReference>
<evidence type="ECO:0000313" key="4">
    <source>
        <dbReference type="EMBL" id="GGC22825.1"/>
    </source>
</evidence>
<dbReference type="InterPro" id="IPR011964">
    <property type="entry name" value="YVTN_b-propeller_repeat"/>
</dbReference>
<dbReference type="InterPro" id="IPR051200">
    <property type="entry name" value="Host-pathogen_enzymatic-act"/>
</dbReference>
<dbReference type="RefSeq" id="WP_155471776.1">
    <property type="nucleotide sequence ID" value="NZ_BMKG01000034.1"/>
</dbReference>
<evidence type="ECO:0000256" key="2">
    <source>
        <dbReference type="SAM" id="SignalP"/>
    </source>
</evidence>
<dbReference type="InterPro" id="IPR048433">
    <property type="entry name" value="YNCE-like_beta-prop"/>
</dbReference>
<reference evidence="7" key="2">
    <citation type="journal article" date="2019" name="Int. J. Syst. Evol. Microbiol.">
        <title>The Global Catalogue of Microorganisms (GCM) 10K type strain sequencing project: providing services to taxonomists for standard genome sequencing and annotation.</title>
        <authorList>
            <consortium name="The Broad Institute Genomics Platform"/>
            <consortium name="The Broad Institute Genome Sequencing Center for Infectious Disease"/>
            <person name="Wu L."/>
            <person name="Ma J."/>
        </authorList>
    </citation>
    <scope>NUCLEOTIDE SEQUENCE [LARGE SCALE GENOMIC DNA]</scope>
    <source>
        <strain evidence="7">CGMCC 1.15931</strain>
    </source>
</reference>